<dbReference type="EMBL" id="CP069110">
    <property type="protein sequence ID" value="QSS60674.1"/>
    <property type="molecule type" value="Genomic_DNA"/>
</dbReference>
<proteinExistence type="predicted"/>
<evidence type="ECO:0000313" key="2">
    <source>
        <dbReference type="Proteomes" id="UP000663671"/>
    </source>
</evidence>
<evidence type="ECO:0000313" key="1">
    <source>
        <dbReference type="EMBL" id="QSS60674.1"/>
    </source>
</evidence>
<dbReference type="VEuPathDB" id="FungiDB:I7I51_05475"/>
<gene>
    <name evidence="1" type="ORF">I7I51_05475</name>
</gene>
<organism evidence="1 2">
    <name type="scientific">Ajellomyces capsulatus</name>
    <name type="common">Darling's disease fungus</name>
    <name type="synonym">Histoplasma capsulatum</name>
    <dbReference type="NCBI Taxonomy" id="5037"/>
    <lineage>
        <taxon>Eukaryota</taxon>
        <taxon>Fungi</taxon>
        <taxon>Dikarya</taxon>
        <taxon>Ascomycota</taxon>
        <taxon>Pezizomycotina</taxon>
        <taxon>Eurotiomycetes</taxon>
        <taxon>Eurotiomycetidae</taxon>
        <taxon>Onygenales</taxon>
        <taxon>Ajellomycetaceae</taxon>
        <taxon>Histoplasma</taxon>
    </lineage>
</organism>
<name>A0A8A1M7U5_AJECA</name>
<sequence>MTYILIVQSIVILPKIKGKSERRRHWKSLKSYAKEKPKRSDQDIQRARESYSTISYYENLSTRSRSGSPPATIVTKNEIVSPSSRLPFQDYVTRITIRFV</sequence>
<accession>A0A8A1M7U5</accession>
<protein>
    <submittedName>
        <fullName evidence="1">Uncharacterized protein</fullName>
    </submittedName>
</protein>
<reference evidence="1" key="1">
    <citation type="submission" date="2021-01" db="EMBL/GenBank/DDBJ databases">
        <title>Chromosome-level genome assembly of a human fungal pathogen reveals clustering of transcriptionally co-regulated genes.</title>
        <authorList>
            <person name="Voorhies M."/>
            <person name="Cohen S."/>
            <person name="Shea T.P."/>
            <person name="Petrus S."/>
            <person name="Munoz J.F."/>
            <person name="Poplawski S."/>
            <person name="Goldman W.E."/>
            <person name="Michael T."/>
            <person name="Cuomo C.A."/>
            <person name="Sil A."/>
            <person name="Beyhan S."/>
        </authorList>
    </citation>
    <scope>NUCLEOTIDE SEQUENCE</scope>
    <source>
        <strain evidence="1">WU24</strain>
    </source>
</reference>
<dbReference type="AlphaFoldDB" id="A0A8A1M7U5"/>
<dbReference type="Proteomes" id="UP000663671">
    <property type="component" value="Chromosome 4"/>
</dbReference>